<keyword evidence="2" id="KW-1133">Transmembrane helix</keyword>
<organism evidence="4 5">
    <name type="scientific">Collybia nuda</name>
    <dbReference type="NCBI Taxonomy" id="64659"/>
    <lineage>
        <taxon>Eukaryota</taxon>
        <taxon>Fungi</taxon>
        <taxon>Dikarya</taxon>
        <taxon>Basidiomycota</taxon>
        <taxon>Agaricomycotina</taxon>
        <taxon>Agaricomycetes</taxon>
        <taxon>Agaricomycetidae</taxon>
        <taxon>Agaricales</taxon>
        <taxon>Tricholomatineae</taxon>
        <taxon>Clitocybaceae</taxon>
        <taxon>Collybia</taxon>
    </lineage>
</organism>
<dbReference type="Proteomes" id="UP000807353">
    <property type="component" value="Unassembled WGS sequence"/>
</dbReference>
<feature type="transmembrane region" description="Helical" evidence="2">
    <location>
        <begin position="44"/>
        <end position="69"/>
    </location>
</feature>
<keyword evidence="2" id="KW-0812">Transmembrane</keyword>
<feature type="compositionally biased region" description="Pro residues" evidence="1">
    <location>
        <begin position="181"/>
        <end position="190"/>
    </location>
</feature>
<dbReference type="AlphaFoldDB" id="A0A9P5XWD7"/>
<accession>A0A9P5XWD7</accession>
<sequence>MPRIQSHLPTMPTALRLLLPLLILLFSVLQPVDAEFIVRRRRSLASRIIAGIVVGIVCLILFIVFCVVARKRRMRQMHRSRITGVGEGPPNPTFGGPWGHHNHISSPPPPHHQSYIGPWNNDYNTGGGFGNNAYGHSPAAPQPYYHEYPLYTGGSTPSPQYRTYPTGYRSPSVLNQGRGYAPPPGPPPPAHAKANDGSFVSNVRS</sequence>
<evidence type="ECO:0000313" key="4">
    <source>
        <dbReference type="EMBL" id="KAF9457797.1"/>
    </source>
</evidence>
<evidence type="ECO:0000256" key="3">
    <source>
        <dbReference type="SAM" id="SignalP"/>
    </source>
</evidence>
<feature type="region of interest" description="Disordered" evidence="1">
    <location>
        <begin position="82"/>
        <end position="118"/>
    </location>
</feature>
<keyword evidence="3" id="KW-0732">Signal</keyword>
<proteinExistence type="predicted"/>
<feature type="region of interest" description="Disordered" evidence="1">
    <location>
        <begin position="156"/>
        <end position="205"/>
    </location>
</feature>
<evidence type="ECO:0000256" key="1">
    <source>
        <dbReference type="SAM" id="MobiDB-lite"/>
    </source>
</evidence>
<keyword evidence="5" id="KW-1185">Reference proteome</keyword>
<gene>
    <name evidence="4" type="ORF">BDZ94DRAFT_1337836</name>
</gene>
<feature type="chain" id="PRO_5040277150" evidence="3">
    <location>
        <begin position="35"/>
        <end position="205"/>
    </location>
</feature>
<reference evidence="4" key="1">
    <citation type="submission" date="2020-11" db="EMBL/GenBank/DDBJ databases">
        <authorList>
            <consortium name="DOE Joint Genome Institute"/>
            <person name="Ahrendt S."/>
            <person name="Riley R."/>
            <person name="Andreopoulos W."/>
            <person name="Labutti K."/>
            <person name="Pangilinan J."/>
            <person name="Ruiz-Duenas F.J."/>
            <person name="Barrasa J.M."/>
            <person name="Sanchez-Garcia M."/>
            <person name="Camarero S."/>
            <person name="Miyauchi S."/>
            <person name="Serrano A."/>
            <person name="Linde D."/>
            <person name="Babiker R."/>
            <person name="Drula E."/>
            <person name="Ayuso-Fernandez I."/>
            <person name="Pacheco R."/>
            <person name="Padilla G."/>
            <person name="Ferreira P."/>
            <person name="Barriuso J."/>
            <person name="Kellner H."/>
            <person name="Castanera R."/>
            <person name="Alfaro M."/>
            <person name="Ramirez L."/>
            <person name="Pisabarro A.G."/>
            <person name="Kuo A."/>
            <person name="Tritt A."/>
            <person name="Lipzen A."/>
            <person name="He G."/>
            <person name="Yan M."/>
            <person name="Ng V."/>
            <person name="Cullen D."/>
            <person name="Martin F."/>
            <person name="Rosso M.-N."/>
            <person name="Henrissat B."/>
            <person name="Hibbett D."/>
            <person name="Martinez A.T."/>
            <person name="Grigoriev I.V."/>
        </authorList>
    </citation>
    <scope>NUCLEOTIDE SEQUENCE</scope>
    <source>
        <strain evidence="4">CBS 247.69</strain>
    </source>
</reference>
<feature type="signal peptide" evidence="3">
    <location>
        <begin position="1"/>
        <end position="34"/>
    </location>
</feature>
<keyword evidence="2" id="KW-0472">Membrane</keyword>
<protein>
    <submittedName>
        <fullName evidence="4">Uncharacterized protein</fullName>
    </submittedName>
</protein>
<evidence type="ECO:0000313" key="5">
    <source>
        <dbReference type="Proteomes" id="UP000807353"/>
    </source>
</evidence>
<evidence type="ECO:0000256" key="2">
    <source>
        <dbReference type="SAM" id="Phobius"/>
    </source>
</evidence>
<name>A0A9P5XWD7_9AGAR</name>
<comment type="caution">
    <text evidence="4">The sequence shown here is derived from an EMBL/GenBank/DDBJ whole genome shotgun (WGS) entry which is preliminary data.</text>
</comment>
<dbReference type="EMBL" id="MU150358">
    <property type="protein sequence ID" value="KAF9457797.1"/>
    <property type="molecule type" value="Genomic_DNA"/>
</dbReference>